<evidence type="ECO:0000313" key="1">
    <source>
        <dbReference type="EMBL" id="KAA8907970.1"/>
    </source>
</evidence>
<dbReference type="EMBL" id="VXIS01000074">
    <property type="protein sequence ID" value="KAA8907970.1"/>
    <property type="molecule type" value="Genomic_DNA"/>
</dbReference>
<gene>
    <name evidence="1" type="ORF">FN846DRAFT_889677</name>
</gene>
<dbReference type="Proteomes" id="UP000326924">
    <property type="component" value="Unassembled WGS sequence"/>
</dbReference>
<dbReference type="InParanoid" id="A0A5J5EYC5"/>
<evidence type="ECO:0000313" key="2">
    <source>
        <dbReference type="Proteomes" id="UP000326924"/>
    </source>
</evidence>
<dbReference type="OrthoDB" id="3560146at2759"/>
<sequence>MLERMLDLRPAISKMLRSEKKLELLSLSNGNWTVLKRLKDILECFVSATTRLSGSRYPTLYLQLPYYAVLLKRLAQEHAKEREKSPDSSLTTALFESWNLLNRYWTNTDDFIAVS</sequence>
<dbReference type="AlphaFoldDB" id="A0A5J5EYC5"/>
<reference evidence="1 2" key="1">
    <citation type="submission" date="2019-09" db="EMBL/GenBank/DDBJ databases">
        <title>Draft genome of the ectomycorrhizal ascomycete Sphaerosporella brunnea.</title>
        <authorList>
            <consortium name="DOE Joint Genome Institute"/>
            <person name="Benucci G.M."/>
            <person name="Marozzi G."/>
            <person name="Antonielli L."/>
            <person name="Sanchez S."/>
            <person name="Marco P."/>
            <person name="Wang X."/>
            <person name="Falini L.B."/>
            <person name="Barry K."/>
            <person name="Haridas S."/>
            <person name="Lipzen A."/>
            <person name="Labutti K."/>
            <person name="Grigoriev I.V."/>
            <person name="Murat C."/>
            <person name="Martin F."/>
            <person name="Albertini E."/>
            <person name="Donnini D."/>
            <person name="Bonito G."/>
        </authorList>
    </citation>
    <scope>NUCLEOTIDE SEQUENCE [LARGE SCALE GENOMIC DNA]</scope>
    <source>
        <strain evidence="1 2">Sb_GMNB300</strain>
    </source>
</reference>
<organism evidence="1 2">
    <name type="scientific">Sphaerosporella brunnea</name>
    <dbReference type="NCBI Taxonomy" id="1250544"/>
    <lineage>
        <taxon>Eukaryota</taxon>
        <taxon>Fungi</taxon>
        <taxon>Dikarya</taxon>
        <taxon>Ascomycota</taxon>
        <taxon>Pezizomycotina</taxon>
        <taxon>Pezizomycetes</taxon>
        <taxon>Pezizales</taxon>
        <taxon>Pyronemataceae</taxon>
        <taxon>Sphaerosporella</taxon>
    </lineage>
</organism>
<dbReference type="SUPFAM" id="SSF53098">
    <property type="entry name" value="Ribonuclease H-like"/>
    <property type="match status" value="1"/>
</dbReference>
<proteinExistence type="predicted"/>
<protein>
    <submittedName>
        <fullName evidence="1">Uncharacterized protein</fullName>
    </submittedName>
</protein>
<comment type="caution">
    <text evidence="1">The sequence shown here is derived from an EMBL/GenBank/DDBJ whole genome shotgun (WGS) entry which is preliminary data.</text>
</comment>
<accession>A0A5J5EYC5</accession>
<name>A0A5J5EYC5_9PEZI</name>
<dbReference type="InterPro" id="IPR012337">
    <property type="entry name" value="RNaseH-like_sf"/>
</dbReference>
<keyword evidence="2" id="KW-1185">Reference proteome</keyword>